<comment type="caution">
    <text evidence="1">The sequence shown here is derived from an EMBL/GenBank/DDBJ whole genome shotgun (WGS) entry which is preliminary data.</text>
</comment>
<dbReference type="STRING" id="94208.A0A2S4KVR1"/>
<dbReference type="EMBL" id="PKSG01000556">
    <property type="protein sequence ID" value="POR34273.1"/>
    <property type="molecule type" value="Genomic_DNA"/>
</dbReference>
<protein>
    <submittedName>
        <fullName evidence="1">Peptide hydrolase</fullName>
    </submittedName>
</protein>
<accession>A0A2S4KVR1</accession>
<evidence type="ECO:0000313" key="2">
    <source>
        <dbReference type="Proteomes" id="UP000237481"/>
    </source>
</evidence>
<keyword evidence="1" id="KW-0378">Hydrolase</keyword>
<organism evidence="1 2">
    <name type="scientific">Tolypocladium paradoxum</name>
    <dbReference type="NCBI Taxonomy" id="94208"/>
    <lineage>
        <taxon>Eukaryota</taxon>
        <taxon>Fungi</taxon>
        <taxon>Dikarya</taxon>
        <taxon>Ascomycota</taxon>
        <taxon>Pezizomycotina</taxon>
        <taxon>Sordariomycetes</taxon>
        <taxon>Hypocreomycetidae</taxon>
        <taxon>Hypocreales</taxon>
        <taxon>Ophiocordycipitaceae</taxon>
        <taxon>Tolypocladium</taxon>
    </lineage>
</organism>
<dbReference type="GO" id="GO:0016787">
    <property type="term" value="F:hydrolase activity"/>
    <property type="evidence" value="ECO:0007669"/>
    <property type="project" value="UniProtKB-KW"/>
</dbReference>
<proteinExistence type="predicted"/>
<feature type="non-terminal residue" evidence="1">
    <location>
        <position position="163"/>
    </location>
</feature>
<keyword evidence="2" id="KW-1185">Reference proteome</keyword>
<sequence>MASMTLPWQRLTDYDRLEGNTVGDAEDNLSYATRAPGVTVFDEQAANFTMIYDAGTYLSGSSKGSTWTGQYFEGNNYYIYIHGKGDPKGDWWLSEASYASSGATGGVLVNCHFDSVATSYGAWSDANNPKAIPALHRLQQYLPSWAIATKRGFSLVEVKRNTR</sequence>
<gene>
    <name evidence="1" type="ORF">TPAR_05519</name>
</gene>
<name>A0A2S4KVR1_9HYPO</name>
<dbReference type="Proteomes" id="UP000237481">
    <property type="component" value="Unassembled WGS sequence"/>
</dbReference>
<reference evidence="1 2" key="1">
    <citation type="submission" date="2018-01" db="EMBL/GenBank/DDBJ databases">
        <title>Harnessing the power of phylogenomics to disentangle the directionality and signatures of interkingdom host jumping in the parasitic fungal genus Tolypocladium.</title>
        <authorList>
            <person name="Quandt C.A."/>
            <person name="Patterson W."/>
            <person name="Spatafora J.W."/>
        </authorList>
    </citation>
    <scope>NUCLEOTIDE SEQUENCE [LARGE SCALE GENOMIC DNA]</scope>
    <source>
        <strain evidence="1 2">NRBC 100945</strain>
    </source>
</reference>
<dbReference type="AlphaFoldDB" id="A0A2S4KVR1"/>
<evidence type="ECO:0000313" key="1">
    <source>
        <dbReference type="EMBL" id="POR34273.1"/>
    </source>
</evidence>
<dbReference type="OrthoDB" id="76293at2759"/>